<dbReference type="EMBL" id="SRYB01000003">
    <property type="protein sequence ID" value="TGY80303.1"/>
    <property type="molecule type" value="Genomic_DNA"/>
</dbReference>
<evidence type="ECO:0000313" key="2">
    <source>
        <dbReference type="Proteomes" id="UP000306319"/>
    </source>
</evidence>
<proteinExistence type="predicted"/>
<sequence>MRNTPVLFGEADVVKTLQTQPGVAEGIEGMAGMYVHGGNADENLYMLENVPLYQVNHFAGLFSAFNPDIIRYIDFFKSSIPAKYDGRLSSFMDVRLQNGNRDGHHGSARLGITSGAFNISGPIGKKTTYLVGLRRSWFDVLSIPLVAIANSQNEDEKMRFNYYFMDFNARVNHLFSPNANAFVSVYFGDDKLKTGTKEKGIDNKDACGDFWDEKYDMHWGNLLVQTGLNYRLNSGMSAEFTAAYTRFFSSMKHVSNYIDRAQNHIQESNSVLSTDNNINDWILRGDFDWSPNDNNRVRFGANYVRHSFLPARTLRFYEVEDTRLESLDSTWAYGANELNVYIEDDWRISDKVRMNAGIHASLFNIDAKTSHGISPRISVSYRPSENWAVKGAYTRTTQYVHQLNQSYLSLPTDQWIPVTGKFKPQTADKISVGGYWQSPEGTFAASVEGYWKWMCDLIDYRDEYYLRPPLDMWNAQLCSGKGTAKGVDFKVEKVFGKVTGQISYSLAWADRTFANKNGGRTFPAKFDNRHTINVMLNWNINRKVQLNASWIGHSGNRFTLLNQVWDGPLFDDSEWMGGESPLRAEINSYKLPFYHRLDLSCVVNNRHGYWTFGLYNAYCHMNTVAVKRGEQKVEHITPDSYSISYQPVFKKVKLLPVIPSISYTWLF</sequence>
<comment type="caution">
    <text evidence="1">The sequence shown here is derived from an EMBL/GenBank/DDBJ whole genome shotgun (WGS) entry which is preliminary data.</text>
</comment>
<keyword evidence="2" id="KW-1185">Reference proteome</keyword>
<reference evidence="1" key="1">
    <citation type="submission" date="2019-04" db="EMBL/GenBank/DDBJ databases">
        <title>Microbes associate with the intestines of laboratory mice.</title>
        <authorList>
            <person name="Navarre W."/>
            <person name="Wong E."/>
            <person name="Huang K."/>
            <person name="Tropini C."/>
            <person name="Ng K."/>
            <person name="Yu B."/>
        </authorList>
    </citation>
    <scope>NUCLEOTIDE SEQUENCE</scope>
    <source>
        <strain evidence="1">NM04_E33</strain>
    </source>
</reference>
<gene>
    <name evidence="1" type="ORF">E5331_03445</name>
</gene>
<accession>A0AC61RLR5</accession>
<name>A0AC61RLR5_9BACT</name>
<evidence type="ECO:0000313" key="1">
    <source>
        <dbReference type="EMBL" id="TGY80303.1"/>
    </source>
</evidence>
<organism evidence="1 2">
    <name type="scientific">Lepagella muris</name>
    <dbReference type="NCBI Taxonomy" id="3032870"/>
    <lineage>
        <taxon>Bacteria</taxon>
        <taxon>Pseudomonadati</taxon>
        <taxon>Bacteroidota</taxon>
        <taxon>Bacteroidia</taxon>
        <taxon>Bacteroidales</taxon>
        <taxon>Muribaculaceae</taxon>
        <taxon>Lepagella</taxon>
    </lineage>
</organism>
<protein>
    <submittedName>
        <fullName evidence="1">Uncharacterized protein</fullName>
    </submittedName>
</protein>
<dbReference type="Proteomes" id="UP000306319">
    <property type="component" value="Unassembled WGS sequence"/>
</dbReference>